<feature type="transmembrane region" description="Helical" evidence="1">
    <location>
        <begin position="206"/>
        <end position="224"/>
    </location>
</feature>
<dbReference type="PANTHER" id="PTHR22911:SF103">
    <property type="entry name" value="BLR2811 PROTEIN"/>
    <property type="match status" value="1"/>
</dbReference>
<evidence type="ECO:0000259" key="2">
    <source>
        <dbReference type="Pfam" id="PF00892"/>
    </source>
</evidence>
<sequence precursor="true">MPKISVALGMTLLVVGNIFAVFSDALIKDLPAETALYQFILFRQLTAVAMLLPLSLINKKQKLFNEIKWHFVRSHIWLLGVVFMVISLQSLPLATANAIFYAAPLLMLPIGFLLYKDNLSPSTIIVSILGFIGILIIVQPKQINIGAIFALLVAATIAINNLLVRKLPQNHTVYQTLLLTNLVGTPTALVLALWENSPFSWESLTIAALSNVFILIYAGICVEVYKNIEAHKVSSAEYSGLLVAVIVGIIWFNEVPNLSLLVGGTLIVLPLIWLANAERVKYRNLN</sequence>
<feature type="transmembrane region" description="Helical" evidence="1">
    <location>
        <begin position="236"/>
        <end position="252"/>
    </location>
</feature>
<feature type="transmembrane region" description="Helical" evidence="1">
    <location>
        <begin position="145"/>
        <end position="164"/>
    </location>
</feature>
<feature type="domain" description="EamA" evidence="2">
    <location>
        <begin position="145"/>
        <end position="272"/>
    </location>
</feature>
<dbReference type="KEGG" id="prw:PsycPRwf_1221"/>
<keyword evidence="1" id="KW-0472">Membrane</keyword>
<protein>
    <recommendedName>
        <fullName evidence="2">EamA domain-containing protein</fullName>
    </recommendedName>
</protein>
<proteinExistence type="predicted"/>
<dbReference type="eggNOG" id="COG0697">
    <property type="taxonomic scope" value="Bacteria"/>
</dbReference>
<dbReference type="STRING" id="349106.PsycPRwf_1221"/>
<dbReference type="EMBL" id="CP000713">
    <property type="protein sequence ID" value="ABQ94169.1"/>
    <property type="molecule type" value="Genomic_DNA"/>
</dbReference>
<accession>A5WES8</accession>
<evidence type="ECO:0000256" key="1">
    <source>
        <dbReference type="SAM" id="Phobius"/>
    </source>
</evidence>
<keyword evidence="1" id="KW-0812">Transmembrane</keyword>
<dbReference type="AlphaFoldDB" id="A5WES8"/>
<feature type="transmembrane region" description="Helical" evidence="1">
    <location>
        <begin position="258"/>
        <end position="276"/>
    </location>
</feature>
<feature type="transmembrane region" description="Helical" evidence="1">
    <location>
        <begin position="98"/>
        <end position="115"/>
    </location>
</feature>
<name>A5WES8_PSYWF</name>
<organism evidence="3">
    <name type="scientific">Psychrobacter sp. (strain PRwf-1)</name>
    <dbReference type="NCBI Taxonomy" id="349106"/>
    <lineage>
        <taxon>Bacteria</taxon>
        <taxon>Pseudomonadati</taxon>
        <taxon>Pseudomonadota</taxon>
        <taxon>Gammaproteobacteria</taxon>
        <taxon>Moraxellales</taxon>
        <taxon>Moraxellaceae</taxon>
        <taxon>Psychrobacter</taxon>
    </lineage>
</organism>
<dbReference type="InterPro" id="IPR000620">
    <property type="entry name" value="EamA_dom"/>
</dbReference>
<feature type="transmembrane region" description="Helical" evidence="1">
    <location>
        <begin position="76"/>
        <end position="92"/>
    </location>
</feature>
<dbReference type="HOGENOM" id="CLU_032828_0_0_6"/>
<dbReference type="Pfam" id="PF00892">
    <property type="entry name" value="EamA"/>
    <property type="match status" value="2"/>
</dbReference>
<evidence type="ECO:0000313" key="3">
    <source>
        <dbReference type="EMBL" id="ABQ94169.1"/>
    </source>
</evidence>
<feature type="transmembrane region" description="Helical" evidence="1">
    <location>
        <begin position="36"/>
        <end position="56"/>
    </location>
</feature>
<dbReference type="InterPro" id="IPR037185">
    <property type="entry name" value="EmrE-like"/>
</dbReference>
<gene>
    <name evidence="3" type="ordered locus">PsycPRwf_1221</name>
</gene>
<feature type="domain" description="EamA" evidence="2">
    <location>
        <begin position="8"/>
        <end position="138"/>
    </location>
</feature>
<dbReference type="GO" id="GO:0016020">
    <property type="term" value="C:membrane"/>
    <property type="evidence" value="ECO:0007669"/>
    <property type="project" value="InterPro"/>
</dbReference>
<feature type="transmembrane region" description="Helical" evidence="1">
    <location>
        <begin position="122"/>
        <end position="139"/>
    </location>
</feature>
<keyword evidence="1" id="KW-1133">Transmembrane helix</keyword>
<dbReference type="PANTHER" id="PTHR22911">
    <property type="entry name" value="ACYL-MALONYL CONDENSING ENZYME-RELATED"/>
    <property type="match status" value="1"/>
</dbReference>
<feature type="transmembrane region" description="Helical" evidence="1">
    <location>
        <begin position="176"/>
        <end position="194"/>
    </location>
</feature>
<dbReference type="SUPFAM" id="SSF103481">
    <property type="entry name" value="Multidrug resistance efflux transporter EmrE"/>
    <property type="match status" value="2"/>
</dbReference>
<reference evidence="3" key="1">
    <citation type="submission" date="2007-05" db="EMBL/GenBank/DDBJ databases">
        <title>Complete sequence of chromosome of Psychrobacter sp. PRwf-1.</title>
        <authorList>
            <consortium name="US DOE Joint Genome Institute"/>
            <person name="Copeland A."/>
            <person name="Lucas S."/>
            <person name="Lapidus A."/>
            <person name="Barry K."/>
            <person name="Detter J.C."/>
            <person name="Glavina del Rio T."/>
            <person name="Hammon N."/>
            <person name="Israni S."/>
            <person name="Dalin E."/>
            <person name="Tice H."/>
            <person name="Pitluck S."/>
            <person name="Chain P."/>
            <person name="Malfatti S."/>
            <person name="Shin M."/>
            <person name="Vergez L."/>
            <person name="Schmutz J."/>
            <person name="Larimer F."/>
            <person name="Land M."/>
            <person name="Hauser L."/>
            <person name="Kyrpides N."/>
            <person name="Kim E."/>
            <person name="Tiedje J."/>
            <person name="Richardson P."/>
        </authorList>
    </citation>
    <scope>NUCLEOTIDE SEQUENCE [LARGE SCALE GENOMIC DNA]</scope>
    <source>
        <strain evidence="3">PRwf-1</strain>
    </source>
</reference>